<sequence length="95" mass="11083">MDPTYLFETLALYYSNPGEPMEPALIYENNTGVMRPCVLKKSPNSHFLNSRYRFALELAAGKIEAEFEKRKVPYMRYLDIVDQLLSDFEEQGPNR</sequence>
<name>A0ABP8GSL8_9SPHI</name>
<evidence type="ECO:0000313" key="1">
    <source>
        <dbReference type="EMBL" id="GAA4329071.1"/>
    </source>
</evidence>
<keyword evidence="2" id="KW-1185">Reference proteome</keyword>
<reference evidence="2" key="1">
    <citation type="journal article" date="2019" name="Int. J. Syst. Evol. Microbiol.">
        <title>The Global Catalogue of Microorganisms (GCM) 10K type strain sequencing project: providing services to taxonomists for standard genome sequencing and annotation.</title>
        <authorList>
            <consortium name="The Broad Institute Genomics Platform"/>
            <consortium name="The Broad Institute Genome Sequencing Center for Infectious Disease"/>
            <person name="Wu L."/>
            <person name="Ma J."/>
        </authorList>
    </citation>
    <scope>NUCLEOTIDE SEQUENCE [LARGE SCALE GENOMIC DNA]</scope>
    <source>
        <strain evidence="2">JCM 17705</strain>
    </source>
</reference>
<proteinExistence type="predicted"/>
<evidence type="ECO:0000313" key="2">
    <source>
        <dbReference type="Proteomes" id="UP001500582"/>
    </source>
</evidence>
<comment type="caution">
    <text evidence="1">The sequence shown here is derived from an EMBL/GenBank/DDBJ whole genome shotgun (WGS) entry which is preliminary data.</text>
</comment>
<dbReference type="EMBL" id="BAABFT010000009">
    <property type="protein sequence ID" value="GAA4329071.1"/>
    <property type="molecule type" value="Genomic_DNA"/>
</dbReference>
<accession>A0ABP8GSL8</accession>
<organism evidence="1 2">
    <name type="scientific">Mucilaginibacter gynuensis</name>
    <dbReference type="NCBI Taxonomy" id="1302236"/>
    <lineage>
        <taxon>Bacteria</taxon>
        <taxon>Pseudomonadati</taxon>
        <taxon>Bacteroidota</taxon>
        <taxon>Sphingobacteriia</taxon>
        <taxon>Sphingobacteriales</taxon>
        <taxon>Sphingobacteriaceae</taxon>
        <taxon>Mucilaginibacter</taxon>
    </lineage>
</organism>
<gene>
    <name evidence="1" type="ORF">GCM10023149_33490</name>
</gene>
<protein>
    <submittedName>
        <fullName evidence="1">Uncharacterized protein</fullName>
    </submittedName>
</protein>
<dbReference type="RefSeq" id="WP_345212282.1">
    <property type="nucleotide sequence ID" value="NZ_BAABFT010000009.1"/>
</dbReference>
<dbReference type="Proteomes" id="UP001500582">
    <property type="component" value="Unassembled WGS sequence"/>
</dbReference>